<feature type="compositionally biased region" description="Gly residues" evidence="1">
    <location>
        <begin position="769"/>
        <end position="798"/>
    </location>
</feature>
<feature type="compositionally biased region" description="Basic and acidic residues" evidence="1">
    <location>
        <begin position="114"/>
        <end position="127"/>
    </location>
</feature>
<feature type="region of interest" description="Disordered" evidence="1">
    <location>
        <begin position="1"/>
        <end position="20"/>
    </location>
</feature>
<evidence type="ECO:0000313" key="3">
    <source>
        <dbReference type="EMBL" id="TDC26767.1"/>
    </source>
</evidence>
<keyword evidence="4" id="KW-1185">Reference proteome</keyword>
<name>A0A4R4PWC2_9ACTN</name>
<evidence type="ECO:0000256" key="2">
    <source>
        <dbReference type="SAM" id="Phobius"/>
    </source>
</evidence>
<evidence type="ECO:0000256" key="1">
    <source>
        <dbReference type="SAM" id="MobiDB-lite"/>
    </source>
</evidence>
<dbReference type="EMBL" id="SMKA01000104">
    <property type="protein sequence ID" value="TDC26767.1"/>
    <property type="molecule type" value="Genomic_DNA"/>
</dbReference>
<dbReference type="Proteomes" id="UP000295075">
    <property type="component" value="Unassembled WGS sequence"/>
</dbReference>
<comment type="caution">
    <text evidence="3">The sequence shown here is derived from an EMBL/GenBank/DDBJ whole genome shotgun (WGS) entry which is preliminary data.</text>
</comment>
<feature type="transmembrane region" description="Helical" evidence="2">
    <location>
        <begin position="209"/>
        <end position="226"/>
    </location>
</feature>
<keyword evidence="2" id="KW-0812">Transmembrane</keyword>
<organism evidence="3 4">
    <name type="scientific">Kribbella albertanoniae</name>
    <dbReference type="NCBI Taxonomy" id="1266829"/>
    <lineage>
        <taxon>Bacteria</taxon>
        <taxon>Bacillati</taxon>
        <taxon>Actinomycetota</taxon>
        <taxon>Actinomycetes</taxon>
        <taxon>Propionibacteriales</taxon>
        <taxon>Kribbellaceae</taxon>
        <taxon>Kribbella</taxon>
    </lineage>
</organism>
<evidence type="ECO:0008006" key="5">
    <source>
        <dbReference type="Google" id="ProtNLM"/>
    </source>
</evidence>
<feature type="region of interest" description="Disordered" evidence="1">
    <location>
        <begin position="760"/>
        <end position="821"/>
    </location>
</feature>
<feature type="region of interest" description="Disordered" evidence="1">
    <location>
        <begin position="112"/>
        <end position="140"/>
    </location>
</feature>
<dbReference type="RefSeq" id="WP_132409326.1">
    <property type="nucleotide sequence ID" value="NZ_SMKA01000104.1"/>
</dbReference>
<keyword evidence="2" id="KW-1133">Transmembrane helix</keyword>
<accession>A0A4R4PWC2</accession>
<reference evidence="3 4" key="1">
    <citation type="submission" date="2019-03" db="EMBL/GenBank/DDBJ databases">
        <title>Draft genome sequences of novel Actinobacteria.</title>
        <authorList>
            <person name="Sahin N."/>
            <person name="Ay H."/>
            <person name="Saygin H."/>
        </authorList>
    </citation>
    <scope>NUCLEOTIDE SEQUENCE [LARGE SCALE GENOMIC DNA]</scope>
    <source>
        <strain evidence="3 4">JCM 30547</strain>
    </source>
</reference>
<proteinExistence type="predicted"/>
<dbReference type="OrthoDB" id="4333945at2"/>
<feature type="region of interest" description="Disordered" evidence="1">
    <location>
        <begin position="3650"/>
        <end position="3669"/>
    </location>
</feature>
<evidence type="ECO:0000313" key="4">
    <source>
        <dbReference type="Proteomes" id="UP000295075"/>
    </source>
</evidence>
<keyword evidence="2" id="KW-0472">Membrane</keyword>
<protein>
    <recommendedName>
        <fullName evidence="5">Tox-PL domain-containing protein</fullName>
    </recommendedName>
</protein>
<feature type="transmembrane region" description="Helical" evidence="2">
    <location>
        <begin position="169"/>
        <end position="197"/>
    </location>
</feature>
<sequence length="4291" mass="459862">MPRPGDWDAIGLGGDPTPGEPETIGQLADVLQKVGGKAREIMTAVDSVMNKNDDSVFVGATADALRGKVDGRLRGHVEDVANAFETAATALREWRTAVEGYQRTADAALAAGRGLKEDDPERDRQKGVAEQAGRDQSSAASGYAGRINGVSNIQLPISDCEAFWEAFKWLAIILIIPALIFGGPIALIALGVNLALFIKTIVDVAKGDASFLDLFLAGLGLIAPTTKALPIFSIIKGVAGGIAAGVKGIANTFRNIFSKNFLMSGLTGLRGLGSLVNLSIRETGLFVIKNLRNFPVNAASFVNNFGTISLGAFTKLRLTFTAGLSAVGNGIGAIGRGIGALWTGTGKFISAHFGNLQWTRIFLPVAADDIRAFQALGMSNWASFTQALKVGVVGRGVFAQNVFGMPTMAAIGRGISAAPIPTGNLGFADNLKSFFNQMMEPPKLVPAVHINNFGLATDSGFGAGKAFTAIDEIHLAPMNTTPPTNVGISVVNPPTVTTSSGLHIPVTSNVGNVSTNVGSLHVGTPSMGNVGSVSTNIPAMHAGTPSVGGVGNLSTNIPAMHAGTPSVNGVNGIEGLVQGMPNANHVALPALPANGVVHGTQGAGTGNFGQLTGNAVQPNVNVSSLHVSSPQSSGIGDLVNSGIRNNTPTVSPNFATTIGDGAGQGFQAAHIRTSIDEILHSPAATNSNLAAVTPPTVDRVNSALNLLHGNGADLKLGAPVKVDNPGLAGTQNLASPPATAHVQPVNLPRSDVPIQTSLVPTTPSHVGTPGVGGPGHIASPGVGGPGHIGAPGVGGTPGNIGSPGSAGHSFSPGKSEIPLSGLPDHPGAVIKVERFEGGMTQFNLHGGGANGRLDVLNGGHVRFTDTSTGATTRFGSDGMVIDQGIRLTKTDGVLRPTDQIVVKGSDGTFHVTGLDGKLVPDGLKVRGLDTGGVQVLGKDGASWNYSATGKLEGQNVTAHWQNDLAAKAGVFQKAGDTDLAVTQKMDDFRSVQNAQKNLNIANDNVQIHGQRADGPSTGPSVGEQVHLDLHGAQRDLDNAKAAFQDKHHLNADGLTQQLDDITRQSLNERPRLLGGGRTQTFDLPGNTGVKFDVADGKRITLHGDGYSSEVTGTTLKITQDSTGHSWTYNLGFGNRANLVGESFPLNGGHFNGQPVALEGKLGQFDRGLLTSDGKTFPVKVTDDTIVVGSPHGPLAYDRTGNFTGAGPKVAGDLPKPVPPPHLLDDPAALARWESQVDLSRTHLTVAASDKGVETLMKDVMGGSFTSKRGYGGFVNPTALADGTLVGKARAFNAITDDLLFKGPADNITVYRGVSMDPQAAGANSFTERLPISTSTSMKFQDEWAKNGVLSNRAVFEIDVPPSHGKLAMSYPDHYTPGGGEARAWNQDQSEFTLAPTTLVRTGKPDRFENGLRIISVKAEQIPPGRLESLITEQWKGLDSATAFDDFAKSFSQTNLRNFEGFDDAITRSTTSTDNSMHTIHVQRPGFKDELTITVMRNEQADSVRVTMVTDGTTVFNQTWSKTDFRNLATDLRGNVLHNNEQFANLAKPAEWNVARPTGKQIADAWDADSLARTNVFRSPGDADSVVTQKANDFTAVQKAQNDLGKALDNFTINGNRIEGPSSGPSLGDLARVDLQTAHGEFVKVKELFESKYPGMNVESVQHQLDELLVDSLRDRPRLVAGGTQPRPAAIPNSSVFFKVDDGAVTFTGPNAGAFTGSFDGPVLKVTETSFDGTVMRQLEYSINQRTNMPMLNRDEFTLSGGPFEGKRIGAEIETGLPSQSHLYDGAGGQVPVQYLSGEFHVPSTLGPAKYTREGDFVGIGSTRTDHLPPVNPPEGLIGDDLARWMAQVEISRTHLTAASQLDDVGKMMDSISQAAFTSKRGYGGYIDPAFRNGNLEERVLEFNTVANSLMVDGKIGRTTVYRGVAMDKAAAQADTFIERLPVSTSSEWKFQPKWAEGTDLSKRVVFKIDVPETHGKLAMAYPDDYARGAGEAAPKNQGQFEVTLSPTVLERTSEPIFERDGLTVIPVRAKQMNDDQISHYLNERWPGLDSADAFDDFTKAFGTASMQKFPGMSGVTATAKTTDNLIHEVTVSKAGFPGNDLKITVTRDVDADSVRVTAMADGRPAFNQTWSREQFASIATDLRAGTLHDNDLFISMSKPAAWSTKGKAVASPMDVDLAAKTTAPRAAFDADAMAAVRTEDFGRIQQSRYNLQQAELNVNLHGGRNDSTSVDSAIGQQVRMELDAAQVDFDAGKAAFKRKHEMDYDDLQAEVSAAKKMKLPGAGRLFDVPGGNVSFQVEKGQVGFAGSLADDFSGVVNGNTVVVTRIGTGGGGVVGDTWTFRMGFRPSLIGRTMTLTDGPLAGELINLRGIAGQLDGSLGDAGVWPRHLSGDDLFVATPTGPLHYTRDGNFMGPVQTVTRDLGPATPPPHLVNDPDGLARWTSQVDSSRTHLTEAMNNKAVENLMKDVMGGSFTSKRGYEGFVKPSALADGTLAAKVNDFNNVTRDLLLKGPDDRMTLYRGVSMDPHAAQADEFVDRLPSSTSNNLGFQEEWAKNGAAGNRFVFEIDVPAGHGKLSMAYPKGYQAGDDAAKAWNQSQWEVTLAPTTLTRTGPDRIEDGMRIIPVKAEQIPPGKIADLLTEKWPGMNLDTAYDDFVRAFDEGSVNRWDGFGDVTVTTTKSADGNLTTHTLSKPGYGDKLDVLISKDVDGGTVSVKIDGAESAFSKGPWKGTDLADLAAQLRGNVLHDSDLFMRLPQPGAWAQEPVVVNMMHMPQVQQHQLGGAFNGHQVVLPHGGQPHVTGPQANQFAVHDFGADGFRVIGPNGQTQRYGADGVHIADGVVLQDPRGLRFTEGAQVVDVQGTPLPNAVVQQLDNNGVLVVEGRVGRGFDANGVHVDNRLQLNGQFGDRWVVRPMQGHPQVAGTDSPLFTVVDTNGGGFRVIGPRGETHLYGANGAHLGGGTALADSMYPRGSIFTEADGAGGLRAVDVHGTPVAQHRIELLGNGQFRMFDDSTTTVRWFGDDGVGRAHGIRVQDPSYTGNTYLYRTPDGQAQFVDDAVAPRPGVVHLAQDGFQITDANGVSRHFDDAGAYLERHVPVLDQVTGTQRIVVHDVNNNLVLRGPAGDTATVSHVQGGSYRIVDSGRFEQFGADGAFQAFGRQIQLPGETAWLEIGGGGARWLDNTFTAVPGRNVVINGTEIQVTRTNGHDVFDLQGALLREVTDLPGNGVALGGSRITRDNNGVVQWTDNAGTAMPTPHHPPTIDNAGNIRIELNMPGRPRNGEHHVFNRDGVVTEQAFRVVRDNQATDFKYVVNRTDNTWQRVRDNGNVGDLGFQKGKVDIVGLENGRIRLQSSTAKEVEVFERRWLPNNEILDSFRKTDTLGFGSTNRRTTWATYDGNGNLTNWGKRHHATAGNAWQDIDHKWRTVRDYQQGLQKYDNPIADQMGPLAKAEEKITGHVLAIRNGDNWTWHRYQADFVHVAQGNRTLERIGEGWTDTVRVMDGGTEVSRVAQQKFGTWHGPDTARQYKEFTLQPGTTHPTRDGSFELLSPQLKAIGKGELLPDGTLLSAVRQGDQRPPLWIRQNFLDNPPTTGSVAHIATDNRFQIFRWETTGGTNPAGRGVRYVGADEAIVDVDLNGAFVRSTGKLHDGTELRVGDHATRPGTVYPHAQTDVPWTNGDVNGWRVNTGNTWQDFAEVNGQWRMFRESQPGGIVREYPQPGNTHIWVNRDAHGNLVGMSHRIPDPGTVGQHRYVVATGPADSSSWRWHELDHNGVAIAGREGDRFHFKGSRDESISFDNSFRDFDNAGNLVRDRRMLDDRRFIESWNDGGQWVVKEFDKLGVEVVGSTQLNRQWLAADGTWQQNWPAGSSHFRDSTPGTPTQIVRETPTHIGDGRPTRVREYTMDGSGNTDFRQWKEFDLDKVVRERTLSGNNYLETDKIHGQWKLYDNTGRVIGERSDNGLVFEFRDGQLRLTGNEFDFRGQLTEFRGWNTRLGDVQRQPWLMQSEWTFADKTLLPGGSAVLREANYAPFSRLLTQKLAITMTFDFLLDYAAALMIAGIIAEAQNKPFTGNDALKALMNAAVGTVIKGVAGAALTDTKMLGAFRDLKQNMSNLDGGKLITNRPLNHTSTWGAEWAANSAAVRWRSGVFDYSFGMLLLPFTAFVNGTMNAAIFGVPGSDGKTHKVSGWQAVAEGGITAVASLVAANSIGLLRTGIGQYALGRYVQKGGIGEMALNMPLRLWEKGMASLLTPAIRNAIDPPWSNIAPQPPPTITSGGVILPPGMTAVPPVSGTQGTP</sequence>
<gene>
    <name evidence="3" type="ORF">E1261_21895</name>
</gene>